<dbReference type="Proteomes" id="UP001190700">
    <property type="component" value="Unassembled WGS sequence"/>
</dbReference>
<sequence>MRSKTAMRRVRRVFLSDSEDEPDPVPDLKGIYSDSRSDGEAHEDIPSLVFSEEGEDSGEDDDFVPTPAKARVNPPPKSREFDIINTFLNEACSSGSTLVRKMGIGSLTRTPRTKLGMIGYCRKNHESPNNADWKKNVAPSVMEQKGDDLHLDLGKGDLEGRRELTENNTMAKADIFVASR</sequence>
<feature type="compositionally biased region" description="Acidic residues" evidence="1">
    <location>
        <begin position="52"/>
        <end position="63"/>
    </location>
</feature>
<organism evidence="2 3">
    <name type="scientific">Cymbomonas tetramitiformis</name>
    <dbReference type="NCBI Taxonomy" id="36881"/>
    <lineage>
        <taxon>Eukaryota</taxon>
        <taxon>Viridiplantae</taxon>
        <taxon>Chlorophyta</taxon>
        <taxon>Pyramimonadophyceae</taxon>
        <taxon>Pyramimonadales</taxon>
        <taxon>Pyramimonadaceae</taxon>
        <taxon>Cymbomonas</taxon>
    </lineage>
</organism>
<comment type="caution">
    <text evidence="2">The sequence shown here is derived from an EMBL/GenBank/DDBJ whole genome shotgun (WGS) entry which is preliminary data.</text>
</comment>
<dbReference type="AlphaFoldDB" id="A0AAE0KQN3"/>
<feature type="compositionally biased region" description="Basic and acidic residues" evidence="1">
    <location>
        <begin position="35"/>
        <end position="45"/>
    </location>
</feature>
<reference evidence="2 3" key="1">
    <citation type="journal article" date="2015" name="Genome Biol. Evol.">
        <title>Comparative Genomics of a Bacterivorous Green Alga Reveals Evolutionary Causalities and Consequences of Phago-Mixotrophic Mode of Nutrition.</title>
        <authorList>
            <person name="Burns J.A."/>
            <person name="Paasch A."/>
            <person name="Narechania A."/>
            <person name="Kim E."/>
        </authorList>
    </citation>
    <scope>NUCLEOTIDE SEQUENCE [LARGE SCALE GENOMIC DNA]</scope>
    <source>
        <strain evidence="2 3">PLY_AMNH</strain>
    </source>
</reference>
<dbReference type="EMBL" id="LGRX02021216">
    <property type="protein sequence ID" value="KAK3256925.1"/>
    <property type="molecule type" value="Genomic_DNA"/>
</dbReference>
<proteinExistence type="predicted"/>
<feature type="region of interest" description="Disordered" evidence="1">
    <location>
        <begin position="1"/>
        <end position="77"/>
    </location>
</feature>
<keyword evidence="3" id="KW-1185">Reference proteome</keyword>
<evidence type="ECO:0000313" key="3">
    <source>
        <dbReference type="Proteomes" id="UP001190700"/>
    </source>
</evidence>
<gene>
    <name evidence="2" type="ORF">CYMTET_33967</name>
</gene>
<accession>A0AAE0KQN3</accession>
<protein>
    <submittedName>
        <fullName evidence="2">Uncharacterized protein</fullName>
    </submittedName>
</protein>
<evidence type="ECO:0000256" key="1">
    <source>
        <dbReference type="SAM" id="MobiDB-lite"/>
    </source>
</evidence>
<feature type="compositionally biased region" description="Basic residues" evidence="1">
    <location>
        <begin position="1"/>
        <end position="12"/>
    </location>
</feature>
<name>A0AAE0KQN3_9CHLO</name>
<evidence type="ECO:0000313" key="2">
    <source>
        <dbReference type="EMBL" id="KAK3256925.1"/>
    </source>
</evidence>